<evidence type="ECO:0000256" key="5">
    <source>
        <dbReference type="ARBA" id="ARBA00023136"/>
    </source>
</evidence>
<evidence type="ECO:0000256" key="2">
    <source>
        <dbReference type="ARBA" id="ARBA00022475"/>
    </source>
</evidence>
<evidence type="ECO:0000313" key="8">
    <source>
        <dbReference type="EMBL" id="MDC8758346.1"/>
    </source>
</evidence>
<evidence type="ECO:0000256" key="6">
    <source>
        <dbReference type="SAM" id="Phobius"/>
    </source>
</evidence>
<dbReference type="RefSeq" id="WP_273671021.1">
    <property type="nucleotide sequence ID" value="NZ_JAQQXR010000004.1"/>
</dbReference>
<feature type="transmembrane region" description="Helical" evidence="6">
    <location>
        <begin position="219"/>
        <end position="238"/>
    </location>
</feature>
<evidence type="ECO:0000256" key="4">
    <source>
        <dbReference type="ARBA" id="ARBA00022989"/>
    </source>
</evidence>
<evidence type="ECO:0000256" key="1">
    <source>
        <dbReference type="ARBA" id="ARBA00004651"/>
    </source>
</evidence>
<reference evidence="8 9" key="1">
    <citation type="submission" date="2022-10" db="EMBL/GenBank/DDBJ databases">
        <title>Janthinobacterium sp. hw3 Genome sequencing.</title>
        <authorList>
            <person name="Park S."/>
        </authorList>
    </citation>
    <scope>NUCLEOTIDE SEQUENCE [LARGE SCALE GENOMIC DNA]</scope>
    <source>
        <strain evidence="9">hw3</strain>
    </source>
</reference>
<feature type="transmembrane region" description="Helical" evidence="6">
    <location>
        <begin position="250"/>
        <end position="268"/>
    </location>
</feature>
<dbReference type="Pfam" id="PF07690">
    <property type="entry name" value="MFS_1"/>
    <property type="match status" value="1"/>
</dbReference>
<comment type="subcellular location">
    <subcellularLocation>
        <location evidence="1">Cell membrane</location>
        <topology evidence="1">Multi-pass membrane protein</topology>
    </subcellularLocation>
</comment>
<organism evidence="8 9">
    <name type="scientific">Janthinobacterium fluminis</name>
    <dbReference type="NCBI Taxonomy" id="2987524"/>
    <lineage>
        <taxon>Bacteria</taxon>
        <taxon>Pseudomonadati</taxon>
        <taxon>Pseudomonadota</taxon>
        <taxon>Betaproteobacteria</taxon>
        <taxon>Burkholderiales</taxon>
        <taxon>Oxalobacteraceae</taxon>
        <taxon>Janthinobacterium</taxon>
    </lineage>
</organism>
<evidence type="ECO:0000259" key="7">
    <source>
        <dbReference type="PROSITE" id="PS50850"/>
    </source>
</evidence>
<dbReference type="PANTHER" id="PTHR43124:SF3">
    <property type="entry name" value="CHLORAMPHENICOL EFFLUX PUMP RV0191"/>
    <property type="match status" value="1"/>
</dbReference>
<feature type="transmembrane region" description="Helical" evidence="6">
    <location>
        <begin position="280"/>
        <end position="302"/>
    </location>
</feature>
<feature type="transmembrane region" description="Helical" evidence="6">
    <location>
        <begin position="139"/>
        <end position="161"/>
    </location>
</feature>
<keyword evidence="9" id="KW-1185">Reference proteome</keyword>
<feature type="transmembrane region" description="Helical" evidence="6">
    <location>
        <begin position="308"/>
        <end position="330"/>
    </location>
</feature>
<feature type="transmembrane region" description="Helical" evidence="6">
    <location>
        <begin position="167"/>
        <end position="188"/>
    </location>
</feature>
<accession>A0ABT5K0X1</accession>
<sequence length="398" mass="40770">MHTETPHAHASNGATLLLSCALVFLTQLGVTLYLPSLPDIAGALRLAPNQASLSLLAYFLGSAAPILFWGAATDRYGRKTVLLLSLALFGLASVAAAGATGGPAFIGARLLQGVGAGGASTVGRILVRDNANGALLARNLSYLSFSFVSALGGGQFLGGLMQQYAPWQAQFLLLAAISAILAVAVLLMPMRGAAPAAPQSHVAAYLAVLRHPGFRRPMVAGALGYGALIYLQEIGPYLFQQQLGLSARQYGNAGLLLGLAYFCGSLLVNRLALRLGYARLMRAGLLLMLAAGALLLAGATLGEGRLDGGALLALVLCVYCAVSLGQAVLFPNSMAAALDAVKGQGSHSTALFGFALQLIATGVGSLAVVIPHGRLGPVALLLLALTATALLLSPRRRP</sequence>
<dbReference type="PROSITE" id="PS50850">
    <property type="entry name" value="MFS"/>
    <property type="match status" value="1"/>
</dbReference>
<dbReference type="PANTHER" id="PTHR43124">
    <property type="entry name" value="PURINE EFFLUX PUMP PBUE"/>
    <property type="match status" value="1"/>
</dbReference>
<dbReference type="InterPro" id="IPR020846">
    <property type="entry name" value="MFS_dom"/>
</dbReference>
<feature type="transmembrane region" description="Helical" evidence="6">
    <location>
        <begin position="12"/>
        <end position="35"/>
    </location>
</feature>
<protein>
    <submittedName>
        <fullName evidence="8">MFS transporter</fullName>
    </submittedName>
</protein>
<feature type="transmembrane region" description="Helical" evidence="6">
    <location>
        <begin position="376"/>
        <end position="393"/>
    </location>
</feature>
<feature type="transmembrane region" description="Helical" evidence="6">
    <location>
        <begin position="351"/>
        <end position="370"/>
    </location>
</feature>
<keyword evidence="4 6" id="KW-1133">Transmembrane helix</keyword>
<dbReference type="SUPFAM" id="SSF103473">
    <property type="entry name" value="MFS general substrate transporter"/>
    <property type="match status" value="1"/>
</dbReference>
<dbReference type="EMBL" id="JAQQXR010000004">
    <property type="protein sequence ID" value="MDC8758346.1"/>
    <property type="molecule type" value="Genomic_DNA"/>
</dbReference>
<proteinExistence type="predicted"/>
<keyword evidence="3 6" id="KW-0812">Transmembrane</keyword>
<feature type="domain" description="Major facilitator superfamily (MFS) profile" evidence="7">
    <location>
        <begin position="15"/>
        <end position="398"/>
    </location>
</feature>
<gene>
    <name evidence="8" type="ORF">OIK44_12195</name>
</gene>
<keyword evidence="5 6" id="KW-0472">Membrane</keyword>
<feature type="transmembrane region" description="Helical" evidence="6">
    <location>
        <begin position="81"/>
        <end position="100"/>
    </location>
</feature>
<name>A0ABT5K0X1_9BURK</name>
<dbReference type="Proteomes" id="UP001221208">
    <property type="component" value="Unassembled WGS sequence"/>
</dbReference>
<feature type="transmembrane region" description="Helical" evidence="6">
    <location>
        <begin position="106"/>
        <end position="127"/>
    </location>
</feature>
<feature type="transmembrane region" description="Helical" evidence="6">
    <location>
        <begin position="55"/>
        <end position="72"/>
    </location>
</feature>
<evidence type="ECO:0000256" key="3">
    <source>
        <dbReference type="ARBA" id="ARBA00022692"/>
    </source>
</evidence>
<comment type="caution">
    <text evidence="8">The sequence shown here is derived from an EMBL/GenBank/DDBJ whole genome shotgun (WGS) entry which is preliminary data.</text>
</comment>
<keyword evidence="2" id="KW-1003">Cell membrane</keyword>
<dbReference type="InterPro" id="IPR050189">
    <property type="entry name" value="MFS_Efflux_Transporters"/>
</dbReference>
<evidence type="ECO:0000313" key="9">
    <source>
        <dbReference type="Proteomes" id="UP001221208"/>
    </source>
</evidence>
<dbReference type="InterPro" id="IPR011701">
    <property type="entry name" value="MFS"/>
</dbReference>
<dbReference type="Gene3D" id="1.20.1720.10">
    <property type="entry name" value="Multidrug resistance protein D"/>
    <property type="match status" value="1"/>
</dbReference>
<dbReference type="InterPro" id="IPR036259">
    <property type="entry name" value="MFS_trans_sf"/>
</dbReference>